<reference evidence="2" key="1">
    <citation type="journal article" date="2015" name="MBio">
        <title>Genome-Resolved Metagenomic Analysis Reveals Roles for Candidate Phyla and Other Microbial Community Members in Biogeochemical Transformations in Oil Reservoirs.</title>
        <authorList>
            <person name="Hu P."/>
            <person name="Tom L."/>
            <person name="Singh A."/>
            <person name="Thomas B.C."/>
            <person name="Baker B.J."/>
            <person name="Piceno Y.M."/>
            <person name="Andersen G.L."/>
            <person name="Banfield J.F."/>
        </authorList>
    </citation>
    <scope>NUCLEOTIDE SEQUENCE [LARGE SCALE GENOMIC DNA]</scope>
</reference>
<dbReference type="Proteomes" id="UP000053961">
    <property type="component" value="Unassembled WGS sequence"/>
</dbReference>
<protein>
    <submittedName>
        <fullName evidence="1">Uncharacterized protein</fullName>
    </submittedName>
</protein>
<dbReference type="PATRIC" id="fig|301375.6.peg.1294"/>
<evidence type="ECO:0000313" key="2">
    <source>
        <dbReference type="Proteomes" id="UP000053961"/>
    </source>
</evidence>
<organism evidence="1 2">
    <name type="scientific">Methanothrix harundinacea</name>
    <dbReference type="NCBI Taxonomy" id="301375"/>
    <lineage>
        <taxon>Archaea</taxon>
        <taxon>Methanobacteriati</taxon>
        <taxon>Methanobacteriota</taxon>
        <taxon>Stenosarchaea group</taxon>
        <taxon>Methanomicrobia</taxon>
        <taxon>Methanotrichales</taxon>
        <taxon>Methanotrichaceae</taxon>
        <taxon>Methanothrix</taxon>
    </lineage>
</organism>
<sequence>MKFARWSTIIIVVATLFHPCAALSNVDVSGTWESRYEFGPVEELMTASIQQIGSNIIGSYSVEVSPSGGEYGGIIFGTIDGGRIKAFYLAIKDAEGNDPLTTISFTDGRVINEDRIQGEFHYRDSDMLELSGPYEANRV</sequence>
<comment type="caution">
    <text evidence="1">The sequence shown here is derived from an EMBL/GenBank/DDBJ whole genome shotgun (WGS) entry which is preliminary data.</text>
</comment>
<gene>
    <name evidence="1" type="ORF">XE07_1855</name>
</gene>
<dbReference type="EMBL" id="LGHB01000036">
    <property type="protein sequence ID" value="KUK95243.1"/>
    <property type="molecule type" value="Genomic_DNA"/>
</dbReference>
<name>A0A101IHG5_9EURY</name>
<dbReference type="AlphaFoldDB" id="A0A101IHG5"/>
<accession>A0A101IHG5</accession>
<proteinExistence type="predicted"/>
<evidence type="ECO:0000313" key="1">
    <source>
        <dbReference type="EMBL" id="KUK95243.1"/>
    </source>
</evidence>